<dbReference type="Proteomes" id="UP001595896">
    <property type="component" value="Unassembled WGS sequence"/>
</dbReference>
<dbReference type="EMBL" id="JBHSGK010000019">
    <property type="protein sequence ID" value="MFC4737827.1"/>
    <property type="molecule type" value="Genomic_DNA"/>
</dbReference>
<proteinExistence type="predicted"/>
<keyword evidence="2" id="KW-1185">Reference proteome</keyword>
<gene>
    <name evidence="1" type="ORF">ACFO4L_14700</name>
</gene>
<reference evidence="2" key="1">
    <citation type="journal article" date="2019" name="Int. J. Syst. Evol. Microbiol.">
        <title>The Global Catalogue of Microorganisms (GCM) 10K type strain sequencing project: providing services to taxonomists for standard genome sequencing and annotation.</title>
        <authorList>
            <consortium name="The Broad Institute Genomics Platform"/>
            <consortium name="The Broad Institute Genome Sequencing Center for Infectious Disease"/>
            <person name="Wu L."/>
            <person name="Ma J."/>
        </authorList>
    </citation>
    <scope>NUCLEOTIDE SEQUENCE [LARGE SCALE GENOMIC DNA]</scope>
    <source>
        <strain evidence="2">JCM 12165</strain>
    </source>
</reference>
<evidence type="ECO:0000313" key="1">
    <source>
        <dbReference type="EMBL" id="MFC4737827.1"/>
    </source>
</evidence>
<sequence length="220" mass="24965">MIEVDAVHFLITETNLLITSRKFLVNREKHLVNGKFRLVKADPHANSGVQLRIRKGVLSGGLRSEPKPVIEVDAVHFLITEVNLLITSRKFLVNREKRLVNGKFHLVKTDLRANSGSQLRIRKGFLSGGLRPEPKPVKEVEEAHFLITKANLLITGNNFLVNRKKRLVNGKFHLVKAAPHANSESQLRLRPGLKEGTLKILLSAMPRRRKMRLLFQNTCI</sequence>
<accession>A0ABV9P0E0</accession>
<protein>
    <submittedName>
        <fullName evidence="1">Uncharacterized protein</fullName>
    </submittedName>
</protein>
<evidence type="ECO:0000313" key="2">
    <source>
        <dbReference type="Proteomes" id="UP001595896"/>
    </source>
</evidence>
<organism evidence="1 2">
    <name type="scientific">Bacillus daqingensis</name>
    <dbReference type="NCBI Taxonomy" id="872396"/>
    <lineage>
        <taxon>Bacteria</taxon>
        <taxon>Bacillati</taxon>
        <taxon>Bacillota</taxon>
        <taxon>Bacilli</taxon>
        <taxon>Bacillales</taxon>
        <taxon>Bacillaceae</taxon>
        <taxon>Bacillus</taxon>
    </lineage>
</organism>
<dbReference type="RefSeq" id="WP_377910414.1">
    <property type="nucleotide sequence ID" value="NZ_JBHSGK010000019.1"/>
</dbReference>
<comment type="caution">
    <text evidence="1">The sequence shown here is derived from an EMBL/GenBank/DDBJ whole genome shotgun (WGS) entry which is preliminary data.</text>
</comment>
<name>A0ABV9P0E0_9BACI</name>